<dbReference type="GO" id="GO:0005794">
    <property type="term" value="C:Golgi apparatus"/>
    <property type="evidence" value="ECO:0007669"/>
    <property type="project" value="TreeGrafter"/>
</dbReference>
<accession>A0A6U3Q9G4</accession>
<dbReference type="GO" id="GO:0016020">
    <property type="term" value="C:membrane"/>
    <property type="evidence" value="ECO:0007669"/>
    <property type="project" value="UniProtKB-SubCell"/>
</dbReference>
<evidence type="ECO:0000313" key="6">
    <source>
        <dbReference type="EMBL" id="CAD9319709.1"/>
    </source>
</evidence>
<feature type="transmembrane region" description="Helical" evidence="5">
    <location>
        <begin position="107"/>
        <end position="140"/>
    </location>
</feature>
<keyword evidence="3 5" id="KW-1133">Transmembrane helix</keyword>
<dbReference type="Pfam" id="PF03208">
    <property type="entry name" value="PRA1"/>
    <property type="match status" value="1"/>
</dbReference>
<keyword evidence="4 5" id="KW-0472">Membrane</keyword>
<proteinExistence type="inferred from homology"/>
<comment type="similarity">
    <text evidence="5">Belongs to the PRA1 family.</text>
</comment>
<evidence type="ECO:0000256" key="3">
    <source>
        <dbReference type="ARBA" id="ARBA00022989"/>
    </source>
</evidence>
<reference evidence="6" key="1">
    <citation type="submission" date="2021-01" db="EMBL/GenBank/DDBJ databases">
        <authorList>
            <person name="Corre E."/>
            <person name="Pelletier E."/>
            <person name="Niang G."/>
            <person name="Scheremetjew M."/>
            <person name="Finn R."/>
            <person name="Kale V."/>
            <person name="Holt S."/>
            <person name="Cochrane G."/>
            <person name="Meng A."/>
            <person name="Brown T."/>
            <person name="Cohen L."/>
        </authorList>
    </citation>
    <scope>NUCLEOTIDE SEQUENCE</scope>
    <source>
        <strain evidence="6">Pop2</strain>
    </source>
</reference>
<comment type="subcellular location">
    <subcellularLocation>
        <location evidence="1 5">Membrane</location>
        <topology evidence="1 5">Multi-pass membrane protein</topology>
    </subcellularLocation>
</comment>
<name>A0A6U3Q9G4_9STRA</name>
<keyword evidence="2 5" id="KW-0812">Transmembrane</keyword>
<dbReference type="AlphaFoldDB" id="A0A6U3Q9G4"/>
<evidence type="ECO:0000256" key="1">
    <source>
        <dbReference type="ARBA" id="ARBA00004141"/>
    </source>
</evidence>
<evidence type="ECO:0000256" key="5">
    <source>
        <dbReference type="RuleBase" id="RU363107"/>
    </source>
</evidence>
<sequence>MNNPTSGDSTVGSGATMAVLGGLIGSVKEKWNAAGGRDLVSNVSSHIPQGTKDYISQAQSKAFNKDHFRSPTVFFGFGEERPFYFERSPALLVPRLQHNIKFFYLNYMILTAVFFVLTLVVSPSAIIGIVLLGFAWGAVIKSTQGGSVTVKGVTITQKQASIGMSALSAVFLFYLLSHIFWWTLGTSGIFTTAHAVTRDASMHKDEGDKIEMTGDLTINAEEDAAFLNPAEVSPV</sequence>
<dbReference type="InterPro" id="IPR004895">
    <property type="entry name" value="Prenylated_rab_accept_PRA1"/>
</dbReference>
<evidence type="ECO:0000256" key="4">
    <source>
        <dbReference type="ARBA" id="ARBA00023136"/>
    </source>
</evidence>
<dbReference type="EMBL" id="HBGN01008666">
    <property type="protein sequence ID" value="CAD9319709.1"/>
    <property type="molecule type" value="Transcribed_RNA"/>
</dbReference>
<feature type="transmembrane region" description="Helical" evidence="5">
    <location>
        <begin position="160"/>
        <end position="184"/>
    </location>
</feature>
<gene>
    <name evidence="6" type="ORF">DBRI1063_LOCUS5561</name>
</gene>
<dbReference type="PANTHER" id="PTHR19317:SF0">
    <property type="entry name" value="PRENYLATED RAB ACCEPTOR PROTEIN 1"/>
    <property type="match status" value="1"/>
</dbReference>
<organism evidence="6">
    <name type="scientific">Ditylum brightwellii</name>
    <dbReference type="NCBI Taxonomy" id="49249"/>
    <lineage>
        <taxon>Eukaryota</taxon>
        <taxon>Sar</taxon>
        <taxon>Stramenopiles</taxon>
        <taxon>Ochrophyta</taxon>
        <taxon>Bacillariophyta</taxon>
        <taxon>Mediophyceae</taxon>
        <taxon>Lithodesmiophycidae</taxon>
        <taxon>Lithodesmiales</taxon>
        <taxon>Lithodesmiaceae</taxon>
        <taxon>Ditylum</taxon>
    </lineage>
</organism>
<evidence type="ECO:0000256" key="2">
    <source>
        <dbReference type="ARBA" id="ARBA00022692"/>
    </source>
</evidence>
<dbReference type="PANTHER" id="PTHR19317">
    <property type="entry name" value="PRENYLATED RAB ACCEPTOR 1-RELATED"/>
    <property type="match status" value="1"/>
</dbReference>
<protein>
    <recommendedName>
        <fullName evidence="5">PRA1 family protein</fullName>
    </recommendedName>
</protein>